<dbReference type="EMBL" id="LAZR01000679">
    <property type="protein sequence ID" value="KKN60874.1"/>
    <property type="molecule type" value="Genomic_DNA"/>
</dbReference>
<dbReference type="AlphaFoldDB" id="A0A0F9S1C6"/>
<gene>
    <name evidence="1" type="ORF">LCGC14_0527450</name>
</gene>
<name>A0A0F9S1C6_9ZZZZ</name>
<organism evidence="1">
    <name type="scientific">marine sediment metagenome</name>
    <dbReference type="NCBI Taxonomy" id="412755"/>
    <lineage>
        <taxon>unclassified sequences</taxon>
        <taxon>metagenomes</taxon>
        <taxon>ecological metagenomes</taxon>
    </lineage>
</organism>
<protein>
    <submittedName>
        <fullName evidence="1">Uncharacterized protein</fullName>
    </submittedName>
</protein>
<accession>A0A0F9S1C6</accession>
<comment type="caution">
    <text evidence="1">The sequence shown here is derived from an EMBL/GenBank/DDBJ whole genome shotgun (WGS) entry which is preliminary data.</text>
</comment>
<sequence>MPHKFDLQAHENNIRKVLKRPAIGGGLRDAIANRIKNRASGRVNGITNTVTRRT</sequence>
<proteinExistence type="predicted"/>
<evidence type="ECO:0000313" key="1">
    <source>
        <dbReference type="EMBL" id="KKN60874.1"/>
    </source>
</evidence>
<reference evidence="1" key="1">
    <citation type="journal article" date="2015" name="Nature">
        <title>Complex archaea that bridge the gap between prokaryotes and eukaryotes.</title>
        <authorList>
            <person name="Spang A."/>
            <person name="Saw J.H."/>
            <person name="Jorgensen S.L."/>
            <person name="Zaremba-Niedzwiedzka K."/>
            <person name="Martijn J."/>
            <person name="Lind A.E."/>
            <person name="van Eijk R."/>
            <person name="Schleper C."/>
            <person name="Guy L."/>
            <person name="Ettema T.J."/>
        </authorList>
    </citation>
    <scope>NUCLEOTIDE SEQUENCE</scope>
</reference>